<dbReference type="PANTHER" id="PTHR38340">
    <property type="entry name" value="S-LAYER PROTEIN"/>
    <property type="match status" value="1"/>
</dbReference>
<evidence type="ECO:0000313" key="5">
    <source>
        <dbReference type="Proteomes" id="UP000320055"/>
    </source>
</evidence>
<evidence type="ECO:0000256" key="1">
    <source>
        <dbReference type="ARBA" id="ARBA00004613"/>
    </source>
</evidence>
<dbReference type="GO" id="GO:0005509">
    <property type="term" value="F:calcium ion binding"/>
    <property type="evidence" value="ECO:0007669"/>
    <property type="project" value="InterPro"/>
</dbReference>
<dbReference type="Pfam" id="PF00353">
    <property type="entry name" value="HemolysinCabind"/>
    <property type="match status" value="2"/>
</dbReference>
<dbReference type="Gene3D" id="2.150.10.10">
    <property type="entry name" value="Serralysin-like metalloprotease, C-terminal"/>
    <property type="match status" value="2"/>
</dbReference>
<dbReference type="InterPro" id="IPR001343">
    <property type="entry name" value="Hemolysn_Ca-bd"/>
</dbReference>
<dbReference type="GO" id="GO:0005576">
    <property type="term" value="C:extracellular region"/>
    <property type="evidence" value="ECO:0007669"/>
    <property type="project" value="UniProtKB-SubCell"/>
</dbReference>
<proteinExistence type="predicted"/>
<sequence>MAIFNGGSGNDLINGTEDNDVIKTRLGNDTVFAAGGDDAVRGGKGEDWISGGAGNDTLRGDNDNDTLVGDRGSDLIEGGKGDDLLVWNNGDGSDIMEGGFDYDTVQVNGAFGNGDNFELRANGHRAEFERLNLVNFELDVNDVEQFEINGLGGDDTLTVQDLTGTDVQKVNFSGGEGNDLFDASLTNVSIMADGGAGDDTLNGSNGLDTLIGGEGSDSFVFDDDPFKGNPNVVADDDVRQVVNQPYELDDFTIADDLFVIDAQDFNIEDSVEFVNGTIDELTGLAQGGTDANIVVVQDGFANAGAAASAIAETGVAQDAGAFIYFNENLQINRLVYSEDLGVGTADISILGNINTLNGDDALNALPEFSEANFAFQNETGLG</sequence>
<dbReference type="PROSITE" id="PS00330">
    <property type="entry name" value="HEMOLYSIN_CALCIUM"/>
    <property type="match status" value="2"/>
</dbReference>
<dbReference type="SUPFAM" id="SSF51120">
    <property type="entry name" value="beta-Roll"/>
    <property type="match status" value="2"/>
</dbReference>
<dbReference type="OrthoDB" id="481666at2"/>
<evidence type="ECO:0000256" key="2">
    <source>
        <dbReference type="ARBA" id="ARBA00022525"/>
    </source>
</evidence>
<dbReference type="RefSeq" id="WP_144864392.1">
    <property type="nucleotide sequence ID" value="NZ_LR213780.1"/>
</dbReference>
<evidence type="ECO:0008006" key="6">
    <source>
        <dbReference type="Google" id="ProtNLM"/>
    </source>
</evidence>
<accession>A0A563VP60</accession>
<protein>
    <recommendedName>
        <fullName evidence="6">Calcium-binding protein</fullName>
    </recommendedName>
</protein>
<reference evidence="4 5" key="1">
    <citation type="submission" date="2019-01" db="EMBL/GenBank/DDBJ databases">
        <authorList>
            <person name="Brito A."/>
        </authorList>
    </citation>
    <scope>NUCLEOTIDE SEQUENCE [LARGE SCALE GENOMIC DNA]</scope>
    <source>
        <strain evidence="4">1</strain>
    </source>
</reference>
<evidence type="ECO:0000256" key="3">
    <source>
        <dbReference type="SAM" id="MobiDB-lite"/>
    </source>
</evidence>
<dbReference type="AlphaFoldDB" id="A0A563VP60"/>
<dbReference type="PRINTS" id="PR00313">
    <property type="entry name" value="CABNDNGRPT"/>
</dbReference>
<dbReference type="PANTHER" id="PTHR38340:SF1">
    <property type="entry name" value="S-LAYER PROTEIN"/>
    <property type="match status" value="1"/>
</dbReference>
<dbReference type="EMBL" id="CAACVJ010000101">
    <property type="protein sequence ID" value="VEP13213.1"/>
    <property type="molecule type" value="Genomic_DNA"/>
</dbReference>
<comment type="subcellular location">
    <subcellularLocation>
        <location evidence="1">Secreted</location>
    </subcellularLocation>
</comment>
<gene>
    <name evidence="4" type="ORF">H1P_190012</name>
</gene>
<evidence type="ECO:0000313" key="4">
    <source>
        <dbReference type="EMBL" id="VEP13213.1"/>
    </source>
</evidence>
<feature type="region of interest" description="Disordered" evidence="3">
    <location>
        <begin position="43"/>
        <end position="64"/>
    </location>
</feature>
<keyword evidence="2" id="KW-0964">Secreted</keyword>
<name>A0A563VP60_9CYAN</name>
<keyword evidence="5" id="KW-1185">Reference proteome</keyword>
<dbReference type="InterPro" id="IPR011049">
    <property type="entry name" value="Serralysin-like_metalloprot_C"/>
</dbReference>
<dbReference type="InterPro" id="IPR018511">
    <property type="entry name" value="Hemolysin-typ_Ca-bd_CS"/>
</dbReference>
<organism evidence="4 5">
    <name type="scientific">Hyella patelloides LEGE 07179</name>
    <dbReference type="NCBI Taxonomy" id="945734"/>
    <lineage>
        <taxon>Bacteria</taxon>
        <taxon>Bacillati</taxon>
        <taxon>Cyanobacteriota</taxon>
        <taxon>Cyanophyceae</taxon>
        <taxon>Pleurocapsales</taxon>
        <taxon>Hyellaceae</taxon>
        <taxon>Hyella</taxon>
    </lineage>
</organism>
<dbReference type="Proteomes" id="UP000320055">
    <property type="component" value="Unassembled WGS sequence"/>
</dbReference>
<dbReference type="InterPro" id="IPR050557">
    <property type="entry name" value="RTX_toxin/Mannuronan_C5-epim"/>
</dbReference>